<dbReference type="InterPro" id="IPR011057">
    <property type="entry name" value="Mss4-like_sf"/>
</dbReference>
<keyword evidence="4" id="KW-0456">Lyase</keyword>
<dbReference type="GO" id="GO:0016846">
    <property type="term" value="F:carbon-sulfur lyase activity"/>
    <property type="evidence" value="ECO:0007669"/>
    <property type="project" value="InterPro"/>
</dbReference>
<comment type="similarity">
    <text evidence="1">Belongs to the Gfa family.</text>
</comment>
<accession>A0A8H6SN39</accession>
<evidence type="ECO:0000259" key="5">
    <source>
        <dbReference type="PROSITE" id="PS51891"/>
    </source>
</evidence>
<name>A0A8H6SN39_MYCCL</name>
<keyword evidence="7" id="KW-1185">Reference proteome</keyword>
<protein>
    <submittedName>
        <fullName evidence="6">GFA domain-containing protein</fullName>
    </submittedName>
</protein>
<evidence type="ECO:0000256" key="4">
    <source>
        <dbReference type="ARBA" id="ARBA00023239"/>
    </source>
</evidence>
<keyword evidence="2" id="KW-0479">Metal-binding</keyword>
<dbReference type="Proteomes" id="UP000613580">
    <property type="component" value="Unassembled WGS sequence"/>
</dbReference>
<dbReference type="PANTHER" id="PTHR33337:SF40">
    <property type="entry name" value="CENP-V_GFA DOMAIN-CONTAINING PROTEIN-RELATED"/>
    <property type="match status" value="1"/>
</dbReference>
<organism evidence="6 7">
    <name type="scientific">Mycena chlorophos</name>
    <name type="common">Agaric fungus</name>
    <name type="synonym">Agaricus chlorophos</name>
    <dbReference type="NCBI Taxonomy" id="658473"/>
    <lineage>
        <taxon>Eukaryota</taxon>
        <taxon>Fungi</taxon>
        <taxon>Dikarya</taxon>
        <taxon>Basidiomycota</taxon>
        <taxon>Agaricomycotina</taxon>
        <taxon>Agaricomycetes</taxon>
        <taxon>Agaricomycetidae</taxon>
        <taxon>Agaricales</taxon>
        <taxon>Marasmiineae</taxon>
        <taxon>Mycenaceae</taxon>
        <taxon>Mycena</taxon>
    </lineage>
</organism>
<evidence type="ECO:0000313" key="7">
    <source>
        <dbReference type="Proteomes" id="UP000613580"/>
    </source>
</evidence>
<keyword evidence="3" id="KW-0862">Zinc</keyword>
<dbReference type="PROSITE" id="PS51891">
    <property type="entry name" value="CENP_V_GFA"/>
    <property type="match status" value="1"/>
</dbReference>
<sequence>MSTAQDIVHNGSCLCGAISFKLEGKPLFSIYCHCTQCQRADGAAFVSSMHFPNSAFTWTHSPTSKPDIEDLGGMTLYRCPKCRSCAACQFGAPGSDANWTIRGSHLARDPESGRILDWDTVKPTGHIFYGTRLVDVADDLPKWEGFSNRSERLG</sequence>
<dbReference type="Gene3D" id="3.90.1590.10">
    <property type="entry name" value="glutathione-dependent formaldehyde- activating enzyme (gfa)"/>
    <property type="match status" value="1"/>
</dbReference>
<dbReference type="EMBL" id="JACAZE010000012">
    <property type="protein sequence ID" value="KAF7302683.1"/>
    <property type="molecule type" value="Genomic_DNA"/>
</dbReference>
<dbReference type="PANTHER" id="PTHR33337">
    <property type="entry name" value="GFA DOMAIN-CONTAINING PROTEIN"/>
    <property type="match status" value="1"/>
</dbReference>
<dbReference type="InterPro" id="IPR006913">
    <property type="entry name" value="CENP-V/GFA"/>
</dbReference>
<dbReference type="OrthoDB" id="9970124at2759"/>
<feature type="domain" description="CENP-V/GFA" evidence="5">
    <location>
        <begin position="9"/>
        <end position="144"/>
    </location>
</feature>
<dbReference type="Pfam" id="PF04828">
    <property type="entry name" value="GFA"/>
    <property type="match status" value="1"/>
</dbReference>
<gene>
    <name evidence="6" type="ORF">HMN09_00903100</name>
</gene>
<comment type="caution">
    <text evidence="6">The sequence shown here is derived from an EMBL/GenBank/DDBJ whole genome shotgun (WGS) entry which is preliminary data.</text>
</comment>
<evidence type="ECO:0000256" key="1">
    <source>
        <dbReference type="ARBA" id="ARBA00005495"/>
    </source>
</evidence>
<dbReference type="AlphaFoldDB" id="A0A8H6SN39"/>
<evidence type="ECO:0000256" key="2">
    <source>
        <dbReference type="ARBA" id="ARBA00022723"/>
    </source>
</evidence>
<dbReference type="GO" id="GO:0046872">
    <property type="term" value="F:metal ion binding"/>
    <property type="evidence" value="ECO:0007669"/>
    <property type="project" value="UniProtKB-KW"/>
</dbReference>
<evidence type="ECO:0000313" key="6">
    <source>
        <dbReference type="EMBL" id="KAF7302683.1"/>
    </source>
</evidence>
<reference evidence="6" key="1">
    <citation type="submission" date="2020-05" db="EMBL/GenBank/DDBJ databases">
        <title>Mycena genomes resolve the evolution of fungal bioluminescence.</title>
        <authorList>
            <person name="Tsai I.J."/>
        </authorList>
    </citation>
    <scope>NUCLEOTIDE SEQUENCE</scope>
    <source>
        <strain evidence="6">110903Hualien_Pintung</strain>
    </source>
</reference>
<evidence type="ECO:0000256" key="3">
    <source>
        <dbReference type="ARBA" id="ARBA00022833"/>
    </source>
</evidence>
<proteinExistence type="inferred from homology"/>
<dbReference type="SUPFAM" id="SSF51316">
    <property type="entry name" value="Mss4-like"/>
    <property type="match status" value="1"/>
</dbReference>